<comment type="similarity">
    <text evidence="2">Belongs to the FAD-binding monooxygenase family.</text>
</comment>
<dbReference type="OMA" id="INTEYLM"/>
<gene>
    <name evidence="8" type="ORF">M427DRAFT_119547</name>
</gene>
<dbReference type="Proteomes" id="UP000070544">
    <property type="component" value="Unassembled WGS sequence"/>
</dbReference>
<evidence type="ECO:0000256" key="4">
    <source>
        <dbReference type="ARBA" id="ARBA00022827"/>
    </source>
</evidence>
<protein>
    <submittedName>
        <fullName evidence="8">FAD/NAD(P)-binding domain-containing protein</fullName>
    </submittedName>
</protein>
<evidence type="ECO:0000313" key="8">
    <source>
        <dbReference type="EMBL" id="KXS21044.1"/>
    </source>
</evidence>
<evidence type="ECO:0000256" key="1">
    <source>
        <dbReference type="ARBA" id="ARBA00001974"/>
    </source>
</evidence>
<dbReference type="PANTHER" id="PTHR43098">
    <property type="entry name" value="L-ORNITHINE N(5)-MONOOXYGENASE-RELATED"/>
    <property type="match status" value="1"/>
</dbReference>
<keyword evidence="4" id="KW-0274">FAD</keyword>
<sequence length="560" mass="63279">MQIETTVVLIGAGFSGIMLGAQLVKAGVRDFKILETASGFGGTWYWNRYPGASCVSLYCYLPLLEDTGYMPEMKYSSGTEILKYCERMGEHFGLYERAIFETGAKEFRWDETSHVWCGTTDRGDTITTKFLVSCGGSPFNHPQLPAIEGIAHFKGREFHTSRWDYDFTGGDPRGNDFNLHKLENKVVGIVGTGATAIQIIPHLGKHSKHLYVFQRTPSAVDVRNNVPTDPAWWKEVTAQKGWQYEQDEEYNRFLATITSPAPPDKSAKKKQLLVDDGFIISVREMFDTMEKNSKDGQLSLGKRREIADFRLMERLRHRVEDIVEDKKTAEMLKPWYDLFCKRPQYSDYFLQTFNRPNVTLVDTAVSKGIERITEKGIVVSGLEYPLDVIVWSTGFSTTALGLEPKFNYKVLGRSGLTVKQKCDANGGYATFLGLVTSDFPNYFMFGHAQAAVSVNFPSVYTVEARWIGYVIAEALSMGCKTVECTRETEEAWTEEILRASRINTEYLMSCTPGTFNAEGDIEKFTKLKRSQNYGGGLLKYRDIVDAYIKEGELNGFHISM</sequence>
<evidence type="ECO:0000313" key="9">
    <source>
        <dbReference type="Proteomes" id="UP000070544"/>
    </source>
</evidence>
<keyword evidence="5" id="KW-0521">NADP</keyword>
<dbReference type="OrthoDB" id="66881at2759"/>
<dbReference type="SUPFAM" id="SSF51905">
    <property type="entry name" value="FAD/NAD(P)-binding domain"/>
    <property type="match status" value="3"/>
</dbReference>
<organism evidence="8 9">
    <name type="scientific">Gonapodya prolifera (strain JEL478)</name>
    <name type="common">Monoblepharis prolifera</name>
    <dbReference type="NCBI Taxonomy" id="1344416"/>
    <lineage>
        <taxon>Eukaryota</taxon>
        <taxon>Fungi</taxon>
        <taxon>Fungi incertae sedis</taxon>
        <taxon>Chytridiomycota</taxon>
        <taxon>Chytridiomycota incertae sedis</taxon>
        <taxon>Monoblepharidomycetes</taxon>
        <taxon>Monoblepharidales</taxon>
        <taxon>Gonapodyaceae</taxon>
        <taxon>Gonapodya</taxon>
    </lineage>
</organism>
<dbReference type="InterPro" id="IPR036188">
    <property type="entry name" value="FAD/NAD-bd_sf"/>
</dbReference>
<keyword evidence="6" id="KW-0560">Oxidoreductase</keyword>
<proteinExistence type="inferred from homology"/>
<dbReference type="Pfam" id="PF13450">
    <property type="entry name" value="NAD_binding_8"/>
    <property type="match status" value="1"/>
</dbReference>
<evidence type="ECO:0000256" key="3">
    <source>
        <dbReference type="ARBA" id="ARBA00022630"/>
    </source>
</evidence>
<dbReference type="Gene3D" id="3.50.50.60">
    <property type="entry name" value="FAD/NAD(P)-binding domain"/>
    <property type="match status" value="2"/>
</dbReference>
<dbReference type="AlphaFoldDB" id="A0A139AWG2"/>
<accession>A0A139AWG2</accession>
<dbReference type="EMBL" id="KQ965734">
    <property type="protein sequence ID" value="KXS21044.1"/>
    <property type="molecule type" value="Genomic_DNA"/>
</dbReference>
<dbReference type="STRING" id="1344416.A0A139AWG2"/>
<reference evidence="8 9" key="1">
    <citation type="journal article" date="2015" name="Genome Biol. Evol.">
        <title>Phylogenomic analyses indicate that early fungi evolved digesting cell walls of algal ancestors of land plants.</title>
        <authorList>
            <person name="Chang Y."/>
            <person name="Wang S."/>
            <person name="Sekimoto S."/>
            <person name="Aerts A.L."/>
            <person name="Choi C."/>
            <person name="Clum A."/>
            <person name="LaButti K.M."/>
            <person name="Lindquist E.A."/>
            <person name="Yee Ngan C."/>
            <person name="Ohm R.A."/>
            <person name="Salamov A.A."/>
            <person name="Grigoriev I.V."/>
            <person name="Spatafora J.W."/>
            <person name="Berbee M.L."/>
        </authorList>
    </citation>
    <scope>NUCLEOTIDE SEQUENCE [LARGE SCALE GENOMIC DNA]</scope>
    <source>
        <strain evidence="8 9">JEL478</strain>
    </source>
</reference>
<name>A0A139AWG2_GONPJ</name>
<keyword evidence="7" id="KW-0503">Monooxygenase</keyword>
<dbReference type="PANTHER" id="PTHR43098:SF4">
    <property type="entry name" value="BLR3857 PROTEIN"/>
    <property type="match status" value="1"/>
</dbReference>
<comment type="cofactor">
    <cofactor evidence="1">
        <name>FAD</name>
        <dbReference type="ChEBI" id="CHEBI:57692"/>
    </cofactor>
</comment>
<keyword evidence="9" id="KW-1185">Reference proteome</keyword>
<evidence type="ECO:0000256" key="7">
    <source>
        <dbReference type="ARBA" id="ARBA00023033"/>
    </source>
</evidence>
<keyword evidence="3" id="KW-0285">Flavoprotein</keyword>
<evidence type="ECO:0000256" key="5">
    <source>
        <dbReference type="ARBA" id="ARBA00022857"/>
    </source>
</evidence>
<evidence type="ECO:0000256" key="6">
    <source>
        <dbReference type="ARBA" id="ARBA00023002"/>
    </source>
</evidence>
<evidence type="ECO:0000256" key="2">
    <source>
        <dbReference type="ARBA" id="ARBA00010139"/>
    </source>
</evidence>
<dbReference type="InterPro" id="IPR050775">
    <property type="entry name" value="FAD-binding_Monooxygenases"/>
</dbReference>
<dbReference type="GO" id="GO:0004497">
    <property type="term" value="F:monooxygenase activity"/>
    <property type="evidence" value="ECO:0007669"/>
    <property type="project" value="UniProtKB-KW"/>
</dbReference>